<dbReference type="GO" id="GO:0003700">
    <property type="term" value="F:DNA-binding transcription factor activity"/>
    <property type="evidence" value="ECO:0007669"/>
    <property type="project" value="InterPro"/>
</dbReference>
<reference evidence="6 7" key="1">
    <citation type="submission" date="2019-10" db="EMBL/GenBank/DDBJ databases">
        <title>Epibacterium sp. nov., isolated from seawater.</title>
        <authorList>
            <person name="Zhang X."/>
            <person name="Li N."/>
        </authorList>
    </citation>
    <scope>NUCLEOTIDE SEQUENCE [LARGE SCALE GENOMIC DNA]</scope>
    <source>
        <strain evidence="6 7">SM1979</strain>
    </source>
</reference>
<keyword evidence="1" id="KW-0678">Repressor</keyword>
<feature type="domain" description="HTH deoR-type" evidence="5">
    <location>
        <begin position="16"/>
        <end position="71"/>
    </location>
</feature>
<keyword evidence="2" id="KW-0805">Transcription regulation</keyword>
<dbReference type="Pfam" id="PF00455">
    <property type="entry name" value="DeoRC"/>
    <property type="match status" value="1"/>
</dbReference>
<dbReference type="InterPro" id="IPR014036">
    <property type="entry name" value="DeoR-like_C"/>
</dbReference>
<evidence type="ECO:0000256" key="4">
    <source>
        <dbReference type="ARBA" id="ARBA00023163"/>
    </source>
</evidence>
<organism evidence="6 7">
    <name type="scientific">Tritonibacter litoralis</name>
    <dbReference type="NCBI Taxonomy" id="2662264"/>
    <lineage>
        <taxon>Bacteria</taxon>
        <taxon>Pseudomonadati</taxon>
        <taxon>Pseudomonadota</taxon>
        <taxon>Alphaproteobacteria</taxon>
        <taxon>Rhodobacterales</taxon>
        <taxon>Paracoccaceae</taxon>
        <taxon>Tritonibacter</taxon>
    </lineage>
</organism>
<dbReference type="PROSITE" id="PS51000">
    <property type="entry name" value="HTH_DEOR_2"/>
    <property type="match status" value="1"/>
</dbReference>
<name>A0A843YFY7_9RHOB</name>
<evidence type="ECO:0000259" key="5">
    <source>
        <dbReference type="PROSITE" id="PS51000"/>
    </source>
</evidence>
<dbReference type="RefSeq" id="WP_153216758.1">
    <property type="nucleotide sequence ID" value="NZ_WIBF01000010.1"/>
</dbReference>
<evidence type="ECO:0000256" key="2">
    <source>
        <dbReference type="ARBA" id="ARBA00023015"/>
    </source>
</evidence>
<dbReference type="Gene3D" id="1.10.10.10">
    <property type="entry name" value="Winged helix-like DNA-binding domain superfamily/Winged helix DNA-binding domain"/>
    <property type="match status" value="1"/>
</dbReference>
<dbReference type="PANTHER" id="PTHR30363">
    <property type="entry name" value="HTH-TYPE TRANSCRIPTIONAL REGULATOR SRLR-RELATED"/>
    <property type="match status" value="1"/>
</dbReference>
<dbReference type="InterPro" id="IPR036388">
    <property type="entry name" value="WH-like_DNA-bd_sf"/>
</dbReference>
<dbReference type="Proteomes" id="UP000444174">
    <property type="component" value="Unassembled WGS sequence"/>
</dbReference>
<accession>A0A843YFY7</accession>
<dbReference type="Pfam" id="PF08220">
    <property type="entry name" value="HTH_DeoR"/>
    <property type="match status" value="1"/>
</dbReference>
<sequence length="269" mass="29212">MNPESQNSKESPTHWGTERQAQVAEIVRQEGHAKVDDLAQRFGVTTQTIRKDVNALCARGLLRRVHGGVELSPVTAGHYDLRRILNLGAKRAIATAAASVIPNEASIAVSIGTTPEMVVASLGQHQGLRLFTNNLHVAMTAQRFDNATVTIPGGTLRNAEADIVGPTAVDFFDSYKFDFGVFGVAAVDENGALLDLSEEDVRSRDAIFRNADTRILVLDVSKFNRKAHARSGMIHDVEQVICDTRPPEPICRMLEQADVTLTICDEAAA</sequence>
<dbReference type="InterPro" id="IPR050313">
    <property type="entry name" value="Carb_Metab_HTH_regulators"/>
</dbReference>
<dbReference type="InterPro" id="IPR037171">
    <property type="entry name" value="NagB/RpiA_transferase-like"/>
</dbReference>
<evidence type="ECO:0000256" key="1">
    <source>
        <dbReference type="ARBA" id="ARBA00022491"/>
    </source>
</evidence>
<keyword evidence="3" id="KW-0238">DNA-binding</keyword>
<evidence type="ECO:0000313" key="6">
    <source>
        <dbReference type="EMBL" id="MQQ09781.1"/>
    </source>
</evidence>
<dbReference type="InterPro" id="IPR018356">
    <property type="entry name" value="Tscrpt_reg_HTH_DeoR_CS"/>
</dbReference>
<keyword evidence="4" id="KW-0804">Transcription</keyword>
<comment type="caution">
    <text evidence="6">The sequence shown here is derived from an EMBL/GenBank/DDBJ whole genome shotgun (WGS) entry which is preliminary data.</text>
</comment>
<dbReference type="InterPro" id="IPR001034">
    <property type="entry name" value="DeoR_HTH"/>
</dbReference>
<dbReference type="SUPFAM" id="SSF46785">
    <property type="entry name" value="Winged helix' DNA-binding domain"/>
    <property type="match status" value="1"/>
</dbReference>
<dbReference type="SMART" id="SM01134">
    <property type="entry name" value="DeoRC"/>
    <property type="match status" value="1"/>
</dbReference>
<dbReference type="SUPFAM" id="SSF100950">
    <property type="entry name" value="NagB/RpiA/CoA transferase-like"/>
    <property type="match status" value="1"/>
</dbReference>
<dbReference type="InterPro" id="IPR036390">
    <property type="entry name" value="WH_DNA-bd_sf"/>
</dbReference>
<dbReference type="EMBL" id="WIBF01000010">
    <property type="protein sequence ID" value="MQQ09781.1"/>
    <property type="molecule type" value="Genomic_DNA"/>
</dbReference>
<evidence type="ECO:0000313" key="7">
    <source>
        <dbReference type="Proteomes" id="UP000444174"/>
    </source>
</evidence>
<evidence type="ECO:0000256" key="3">
    <source>
        <dbReference type="ARBA" id="ARBA00023125"/>
    </source>
</evidence>
<dbReference type="Gene3D" id="3.40.50.1360">
    <property type="match status" value="1"/>
</dbReference>
<dbReference type="GO" id="GO:0003677">
    <property type="term" value="F:DNA binding"/>
    <property type="evidence" value="ECO:0007669"/>
    <property type="project" value="UniProtKB-KW"/>
</dbReference>
<gene>
    <name evidence="6" type="ORF">GFB49_15040</name>
</gene>
<dbReference type="SMART" id="SM00420">
    <property type="entry name" value="HTH_DEOR"/>
    <property type="match status" value="1"/>
</dbReference>
<keyword evidence="7" id="KW-1185">Reference proteome</keyword>
<dbReference type="AlphaFoldDB" id="A0A843YFY7"/>
<dbReference type="PRINTS" id="PR00037">
    <property type="entry name" value="HTHLACR"/>
</dbReference>
<protein>
    <submittedName>
        <fullName evidence="6">DeoR family transcriptional regulator</fullName>
    </submittedName>
</protein>
<dbReference type="PANTHER" id="PTHR30363:SF4">
    <property type="entry name" value="GLYCEROL-3-PHOSPHATE REGULON REPRESSOR"/>
    <property type="match status" value="1"/>
</dbReference>
<proteinExistence type="predicted"/>
<dbReference type="PROSITE" id="PS00894">
    <property type="entry name" value="HTH_DEOR_1"/>
    <property type="match status" value="1"/>
</dbReference>